<name>A0A9Q1BQH3_HOLLE</name>
<accession>A0A9Q1BQH3</accession>
<keyword evidence="2" id="KW-1185">Reference proteome</keyword>
<reference evidence="1" key="1">
    <citation type="submission" date="2021-10" db="EMBL/GenBank/DDBJ databases">
        <title>Tropical sea cucumber genome reveals ecological adaptation and Cuvierian tubules defense mechanism.</title>
        <authorList>
            <person name="Chen T."/>
        </authorList>
    </citation>
    <scope>NUCLEOTIDE SEQUENCE</scope>
    <source>
        <strain evidence="1">Nanhai2018</strain>
        <tissue evidence="1">Muscle</tissue>
    </source>
</reference>
<organism evidence="1 2">
    <name type="scientific">Holothuria leucospilota</name>
    <name type="common">Black long sea cucumber</name>
    <name type="synonym">Mertensiothuria leucospilota</name>
    <dbReference type="NCBI Taxonomy" id="206669"/>
    <lineage>
        <taxon>Eukaryota</taxon>
        <taxon>Metazoa</taxon>
        <taxon>Echinodermata</taxon>
        <taxon>Eleutherozoa</taxon>
        <taxon>Echinozoa</taxon>
        <taxon>Holothuroidea</taxon>
        <taxon>Aspidochirotacea</taxon>
        <taxon>Aspidochirotida</taxon>
        <taxon>Holothuriidae</taxon>
        <taxon>Holothuria</taxon>
    </lineage>
</organism>
<protein>
    <recommendedName>
        <fullName evidence="3">PDZ domain-containing protein</fullName>
    </recommendedName>
</protein>
<gene>
    <name evidence="1" type="ORF">HOLleu_27250</name>
</gene>
<dbReference type="EMBL" id="JAIZAY010000013">
    <property type="protein sequence ID" value="KAJ8030756.1"/>
    <property type="molecule type" value="Genomic_DNA"/>
</dbReference>
<dbReference type="Proteomes" id="UP001152320">
    <property type="component" value="Chromosome 13"/>
</dbReference>
<comment type="caution">
    <text evidence="1">The sequence shown here is derived from an EMBL/GenBank/DDBJ whole genome shotgun (WGS) entry which is preliminary data.</text>
</comment>
<evidence type="ECO:0000313" key="1">
    <source>
        <dbReference type="EMBL" id="KAJ8030756.1"/>
    </source>
</evidence>
<dbReference type="InterPro" id="IPR036034">
    <property type="entry name" value="PDZ_sf"/>
</dbReference>
<sequence>MFCLHPLISRSRKSSDRKIMAGVFGRRALYTDANQAKHTFVSLDGFLEKRQTRGGDKKRQIRGGDKTTSLIFEGISDGGFLDKCGIRNGDRLISVNFAPANDVSFDLLIDTIRDLTPLALGVERTSDDGKVVTIMVFMEIRTESNHEPYLKFHGLHFWKDEGLDTDTIIKYLPIHIEPYGLYRYYDEVVVDVAFKGDDSYWLTVDGSDVKLHSSKDCNDKALFTMYKYTKWKGEGRPVILVPQKDPKHCLAGAEDNTSVELVEFDETEWTNPDEDYKRNKRFLLLVKVDEHYKIERSMGIGNYIAKGSNNEAEWRSKNYIHFSEEKIFFSSSLHSHRPTARVEEQ</sequence>
<proteinExistence type="predicted"/>
<dbReference type="AlphaFoldDB" id="A0A9Q1BQH3"/>
<dbReference type="Gene3D" id="2.30.42.10">
    <property type="match status" value="1"/>
</dbReference>
<dbReference type="OrthoDB" id="10571535at2759"/>
<evidence type="ECO:0000313" key="2">
    <source>
        <dbReference type="Proteomes" id="UP001152320"/>
    </source>
</evidence>
<dbReference type="SUPFAM" id="SSF50156">
    <property type="entry name" value="PDZ domain-like"/>
    <property type="match status" value="1"/>
</dbReference>
<evidence type="ECO:0008006" key="3">
    <source>
        <dbReference type="Google" id="ProtNLM"/>
    </source>
</evidence>